<dbReference type="HAMAP" id="MF_00811">
    <property type="entry name" value="DapD"/>
    <property type="match status" value="1"/>
</dbReference>
<dbReference type="CDD" id="cd03350">
    <property type="entry name" value="LbH_THP_succinylT"/>
    <property type="match status" value="1"/>
</dbReference>
<dbReference type="UniPathway" id="UPA00034">
    <property type="reaction ID" value="UER00019"/>
</dbReference>
<dbReference type="EMBL" id="FNBW01000003">
    <property type="protein sequence ID" value="SDF38665.1"/>
    <property type="molecule type" value="Genomic_DNA"/>
</dbReference>
<dbReference type="PROSITE" id="PS00101">
    <property type="entry name" value="HEXAPEP_TRANSFERASES"/>
    <property type="match status" value="1"/>
</dbReference>
<evidence type="ECO:0000256" key="7">
    <source>
        <dbReference type="ARBA" id="ARBA00023154"/>
    </source>
</evidence>
<keyword evidence="7 9" id="KW-0457">Lysine biosynthesis</keyword>
<evidence type="ECO:0000256" key="9">
    <source>
        <dbReference type="HAMAP-Rule" id="MF_00811"/>
    </source>
</evidence>
<keyword evidence="12" id="KW-1185">Reference proteome</keyword>
<evidence type="ECO:0000256" key="3">
    <source>
        <dbReference type="ARBA" id="ARBA00022605"/>
    </source>
</evidence>
<dbReference type="InterPro" id="IPR005664">
    <property type="entry name" value="DapD_Trfase_Hexpep_rpt_fam"/>
</dbReference>
<dbReference type="InterPro" id="IPR001451">
    <property type="entry name" value="Hexapep"/>
</dbReference>
<evidence type="ECO:0000256" key="5">
    <source>
        <dbReference type="ARBA" id="ARBA00022737"/>
    </source>
</evidence>
<keyword evidence="4 9" id="KW-0808">Transferase</keyword>
<dbReference type="NCBIfam" id="TIGR00965">
    <property type="entry name" value="dapD"/>
    <property type="match status" value="1"/>
</dbReference>
<name>A0A8G2BI22_9PROT</name>
<feature type="binding site" evidence="9">
    <location>
        <position position="149"/>
    </location>
    <ligand>
        <name>substrate</name>
    </ligand>
</feature>
<evidence type="ECO:0000313" key="12">
    <source>
        <dbReference type="Proteomes" id="UP000198615"/>
    </source>
</evidence>
<dbReference type="Proteomes" id="UP000198615">
    <property type="component" value="Unassembled WGS sequence"/>
</dbReference>
<dbReference type="InterPro" id="IPR037133">
    <property type="entry name" value="THP_succinylTrfase_N_sf"/>
</dbReference>
<dbReference type="Pfam" id="PF14805">
    <property type="entry name" value="THDPS_N_2"/>
    <property type="match status" value="1"/>
</dbReference>
<accession>A0A8G2BI22</accession>
<keyword evidence="2 9" id="KW-0963">Cytoplasm</keyword>
<gene>
    <name evidence="9" type="primary">dapD</name>
    <name evidence="11" type="ORF">SAMN05660686_01115</name>
</gene>
<proteinExistence type="inferred from homology"/>
<keyword evidence="3 9" id="KW-0028">Amino-acid biosynthesis</keyword>
<keyword evidence="5 9" id="KW-0677">Repeat</keyword>
<sequence>MTSDLQTVIDAAWETRDSITFSTKGEVRDAVEAALEGLDNGSIRTAQPEGNHQWTVNQWAKKAVLLSFRLNDMVVVPGGPEDPERGPSVWWDKVPSKFAGWGENRFREAGFRAVPNCVVRRSAYIAPGVVLMPSFVNLGAYVDKGTMVDTWATVGSCAQIGKNVHLSGGVGIGGVLEPLQADPVIIEDNCFIGARSEVVEGVIVEEGAVLSMGVFISKSTRIINRETGEVHIGRVPAFSVVVPGSMPGKPLPDGTPGPSLSCAVIVKTVDAQTRSKTSINELLRD</sequence>
<dbReference type="RefSeq" id="WP_093148788.1">
    <property type="nucleotide sequence ID" value="NZ_FNBW01000003.1"/>
</dbReference>
<dbReference type="PANTHER" id="PTHR43300">
    <property type="entry name" value="ACETYLTRANSFERASE"/>
    <property type="match status" value="1"/>
</dbReference>
<dbReference type="GO" id="GO:0008666">
    <property type="term" value="F:2,3,4,5-tetrahydropyridine-2,6-dicarboxylate N-succinyltransferase activity"/>
    <property type="evidence" value="ECO:0007669"/>
    <property type="project" value="UniProtKB-UniRule"/>
</dbReference>
<comment type="subcellular location">
    <subcellularLocation>
        <location evidence="9">Cytoplasm</location>
    </subcellularLocation>
</comment>
<dbReference type="GO" id="GO:0009089">
    <property type="term" value="P:lysine biosynthetic process via diaminopimelate"/>
    <property type="evidence" value="ECO:0007669"/>
    <property type="project" value="UniProtKB-UniRule"/>
</dbReference>
<dbReference type="PANTHER" id="PTHR43300:SF10">
    <property type="entry name" value="2,3,4,5-TETRAHYDROPYRIDINE-2,6-DICARBOXYLATE N-ACETYLTRANSFERASE"/>
    <property type="match status" value="1"/>
</dbReference>
<comment type="pathway">
    <text evidence="9">Amino-acid biosynthesis; L-lysine biosynthesis via DAP pathway; LL-2,6-diaminopimelate from (S)-tetrahydrodipicolinate (succinylase route): step 1/3.</text>
</comment>
<evidence type="ECO:0000256" key="8">
    <source>
        <dbReference type="ARBA" id="ARBA00023315"/>
    </source>
</evidence>
<dbReference type="InterPro" id="IPR011004">
    <property type="entry name" value="Trimer_LpxA-like_sf"/>
</dbReference>
<evidence type="ECO:0000256" key="1">
    <source>
        <dbReference type="ARBA" id="ARBA00007274"/>
    </source>
</evidence>
<keyword evidence="8 9" id="KW-0012">Acyltransferase</keyword>
<keyword evidence="6 9" id="KW-0220">Diaminopimelate biosynthesis</keyword>
<dbReference type="InterPro" id="IPR018357">
    <property type="entry name" value="Hexapep_transf_CS"/>
</dbReference>
<feature type="binding site" evidence="9">
    <location>
        <position position="112"/>
    </location>
    <ligand>
        <name>substrate</name>
    </ligand>
</feature>
<evidence type="ECO:0000256" key="4">
    <source>
        <dbReference type="ARBA" id="ARBA00022679"/>
    </source>
</evidence>
<comment type="caution">
    <text evidence="11">The sequence shown here is derived from an EMBL/GenBank/DDBJ whole genome shotgun (WGS) entry which is preliminary data.</text>
</comment>
<comment type="catalytic activity">
    <reaction evidence="9">
        <text>(S)-2,3,4,5-tetrahydrodipicolinate + succinyl-CoA + H2O = (S)-2-succinylamino-6-oxoheptanedioate + CoA</text>
        <dbReference type="Rhea" id="RHEA:17325"/>
        <dbReference type="ChEBI" id="CHEBI:15377"/>
        <dbReference type="ChEBI" id="CHEBI:15685"/>
        <dbReference type="ChEBI" id="CHEBI:16845"/>
        <dbReference type="ChEBI" id="CHEBI:57287"/>
        <dbReference type="ChEBI" id="CHEBI:57292"/>
        <dbReference type="EC" id="2.3.1.117"/>
    </reaction>
</comment>
<reference evidence="11 12" key="1">
    <citation type="submission" date="2016-10" db="EMBL/GenBank/DDBJ databases">
        <authorList>
            <person name="Varghese N."/>
            <person name="Submissions S."/>
        </authorList>
    </citation>
    <scope>NUCLEOTIDE SEQUENCE [LARGE SCALE GENOMIC DNA]</scope>
    <source>
        <strain evidence="11 12">DSM 18839</strain>
    </source>
</reference>
<dbReference type="Gene3D" id="1.10.166.10">
    <property type="entry name" value="Tetrahydrodipicolinate-N-succinyltransferase, N-terminal domain"/>
    <property type="match status" value="1"/>
</dbReference>
<dbReference type="Gene3D" id="2.160.10.10">
    <property type="entry name" value="Hexapeptide repeat proteins"/>
    <property type="match status" value="1"/>
</dbReference>
<dbReference type="SUPFAM" id="SSF51161">
    <property type="entry name" value="Trimeric LpxA-like enzymes"/>
    <property type="match status" value="1"/>
</dbReference>
<dbReference type="AlphaFoldDB" id="A0A8G2BI22"/>
<dbReference type="NCBIfam" id="NF008808">
    <property type="entry name" value="PRK11830.1"/>
    <property type="match status" value="1"/>
</dbReference>
<protein>
    <recommendedName>
        <fullName evidence="9">2,3,4,5-tetrahydropyridine-2,6-dicarboxylate N-succinyltransferase</fullName>
        <ecNumber evidence="9">2.3.1.117</ecNumber>
    </recommendedName>
    <alternativeName>
        <fullName evidence="9">Tetrahydrodipicolinate N-succinyltransferase</fullName>
        <shortName evidence="9">THDP succinyltransferase</shortName>
        <shortName evidence="9">THP succinyltransferase</shortName>
        <shortName evidence="9">Tetrahydropicolinate succinylase</shortName>
    </alternativeName>
</protein>
<dbReference type="GO" id="GO:0005737">
    <property type="term" value="C:cytoplasm"/>
    <property type="evidence" value="ECO:0007669"/>
    <property type="project" value="UniProtKB-SubCell"/>
</dbReference>
<comment type="subunit">
    <text evidence="9">Homotrimer.</text>
</comment>
<dbReference type="OrthoDB" id="9775362at2"/>
<organism evidence="11 12">
    <name type="scientific">Thalassobaculum litoreum DSM 18839</name>
    <dbReference type="NCBI Taxonomy" id="1123362"/>
    <lineage>
        <taxon>Bacteria</taxon>
        <taxon>Pseudomonadati</taxon>
        <taxon>Pseudomonadota</taxon>
        <taxon>Alphaproteobacteria</taxon>
        <taxon>Rhodospirillales</taxon>
        <taxon>Thalassobaculaceae</taxon>
        <taxon>Thalassobaculum</taxon>
    </lineage>
</organism>
<evidence type="ECO:0000259" key="10">
    <source>
        <dbReference type="Pfam" id="PF14805"/>
    </source>
</evidence>
<dbReference type="InterPro" id="IPR023180">
    <property type="entry name" value="THP_succinylTrfase_dom1"/>
</dbReference>
<dbReference type="Pfam" id="PF14602">
    <property type="entry name" value="Hexapep_2"/>
    <property type="match status" value="1"/>
</dbReference>
<feature type="domain" description="Tetrahydrodipicolinate-N-succinyltransferase chain A" evidence="10">
    <location>
        <begin position="4"/>
        <end position="70"/>
    </location>
</feature>
<evidence type="ECO:0000256" key="6">
    <source>
        <dbReference type="ARBA" id="ARBA00022915"/>
    </source>
</evidence>
<comment type="similarity">
    <text evidence="1 9">Belongs to the transferase hexapeptide repeat family.</text>
</comment>
<dbReference type="InterPro" id="IPR050179">
    <property type="entry name" value="Trans_hexapeptide_repeat"/>
</dbReference>
<dbReference type="GO" id="GO:0019877">
    <property type="term" value="P:diaminopimelate biosynthetic process"/>
    <property type="evidence" value="ECO:0007669"/>
    <property type="project" value="UniProtKB-UniRule"/>
</dbReference>
<evidence type="ECO:0000313" key="11">
    <source>
        <dbReference type="EMBL" id="SDF38665.1"/>
    </source>
</evidence>
<dbReference type="EC" id="2.3.1.117" evidence="9"/>
<evidence type="ECO:0000256" key="2">
    <source>
        <dbReference type="ARBA" id="ARBA00022490"/>
    </source>
</evidence>